<keyword evidence="3 14" id="KW-0813">Transport</keyword>
<keyword evidence="16" id="KW-1185">Reference proteome</keyword>
<evidence type="ECO:0000256" key="6">
    <source>
        <dbReference type="ARBA" id="ARBA00022833"/>
    </source>
</evidence>
<dbReference type="OMA" id="VGENMQK"/>
<evidence type="ECO:0000256" key="4">
    <source>
        <dbReference type="ARBA" id="ARBA00022723"/>
    </source>
</evidence>
<keyword evidence="7 14" id="KW-0653">Protein transport</keyword>
<dbReference type="GO" id="GO:0005743">
    <property type="term" value="C:mitochondrial inner membrane"/>
    <property type="evidence" value="ECO:0007669"/>
    <property type="project" value="UniProtKB-SubCell"/>
</dbReference>
<keyword evidence="6" id="KW-0862">Zinc</keyword>
<dbReference type="GO" id="GO:0045039">
    <property type="term" value="P:protein insertion into mitochondrial inner membrane"/>
    <property type="evidence" value="ECO:0007669"/>
    <property type="project" value="TreeGrafter"/>
</dbReference>
<dbReference type="PANTHER" id="PTHR11038:SF16">
    <property type="entry name" value="MITOCHONDRIAL IMPORT INNER MEMBRANE TRANSLOCASE SUBUNIT TIM10"/>
    <property type="match status" value="1"/>
</dbReference>
<dbReference type="FunFam" id="1.10.287.810:FF:000002">
    <property type="entry name" value="Mitochondrial import inner membrane translocase subunit tim10"/>
    <property type="match status" value="1"/>
</dbReference>
<proteinExistence type="inferred from homology"/>
<dbReference type="GO" id="GO:0046872">
    <property type="term" value="F:metal ion binding"/>
    <property type="evidence" value="ECO:0007669"/>
    <property type="project" value="UniProtKB-KW"/>
</dbReference>
<feature type="domain" description="Tim10-like" evidence="15">
    <location>
        <begin position="15"/>
        <end position="77"/>
    </location>
</feature>
<dbReference type="CTD" id="37478"/>
<dbReference type="AlphaFoldDB" id="A0A1S3D870"/>
<comment type="subcellular location">
    <subcellularLocation>
        <location evidence="1 14">Mitochondrion inner membrane</location>
        <topology evidence="1 14">Peripheral membrane protein</topology>
        <orientation evidence="1 14">Intermembrane side</orientation>
    </subcellularLocation>
</comment>
<evidence type="ECO:0000313" key="16">
    <source>
        <dbReference type="Proteomes" id="UP000079169"/>
    </source>
</evidence>
<evidence type="ECO:0000256" key="7">
    <source>
        <dbReference type="ARBA" id="ARBA00022927"/>
    </source>
</evidence>
<keyword evidence="5 14" id="KW-0999">Mitochondrion inner membrane</keyword>
<gene>
    <name evidence="17" type="primary">LOC103513430</name>
</gene>
<evidence type="ECO:0000256" key="9">
    <source>
        <dbReference type="ARBA" id="ARBA00023128"/>
    </source>
</evidence>
<evidence type="ECO:0000256" key="14">
    <source>
        <dbReference type="RuleBase" id="RU367043"/>
    </source>
</evidence>
<dbReference type="Pfam" id="PF02953">
    <property type="entry name" value="zf-Tim10_DDP"/>
    <property type="match status" value="1"/>
</dbReference>
<keyword evidence="10" id="KW-0472">Membrane</keyword>
<evidence type="ECO:0000256" key="5">
    <source>
        <dbReference type="ARBA" id="ARBA00022792"/>
    </source>
</evidence>
<evidence type="ECO:0000256" key="10">
    <source>
        <dbReference type="ARBA" id="ARBA00023136"/>
    </source>
</evidence>
<dbReference type="PANTHER" id="PTHR11038">
    <property type="entry name" value="MITOCHONDRIAL IMPORT INNER MEMBRANE TRANSLOCASE SUBUNIT TIM10"/>
    <property type="match status" value="1"/>
</dbReference>
<keyword evidence="12 14" id="KW-0143">Chaperone</keyword>
<comment type="domain">
    <text evidence="14">The twin CX3C motif contains 4 conserved Cys residues that form 2 disulfide bonds in the mitochondrial intermembrane space.</text>
</comment>
<evidence type="ECO:0000256" key="1">
    <source>
        <dbReference type="ARBA" id="ARBA00004137"/>
    </source>
</evidence>
<evidence type="ECO:0000256" key="12">
    <source>
        <dbReference type="ARBA" id="ARBA00023186"/>
    </source>
</evidence>
<dbReference type="PaxDb" id="121845-A0A1S3D870"/>
<name>A0A1S3D870_DIACI</name>
<evidence type="ECO:0000313" key="17">
    <source>
        <dbReference type="RefSeq" id="XP_008476480.1"/>
    </source>
</evidence>
<protein>
    <recommendedName>
        <fullName evidence="14">Mitochondrial import inner membrane translocase subunit</fullName>
    </recommendedName>
</protein>
<evidence type="ECO:0000256" key="11">
    <source>
        <dbReference type="ARBA" id="ARBA00023157"/>
    </source>
</evidence>
<keyword evidence="8 14" id="KW-0811">Translocation</keyword>
<dbReference type="Gene3D" id="1.10.287.810">
    <property type="entry name" value="Mitochondrial import inner membrane translocase subunit tim13 like domains"/>
    <property type="match status" value="1"/>
</dbReference>
<dbReference type="KEGG" id="dci:103513430"/>
<dbReference type="SUPFAM" id="SSF144122">
    <property type="entry name" value="Tim10-like"/>
    <property type="match status" value="1"/>
</dbReference>
<dbReference type="Proteomes" id="UP000079169">
    <property type="component" value="Unplaced"/>
</dbReference>
<evidence type="ECO:0000256" key="8">
    <source>
        <dbReference type="ARBA" id="ARBA00023010"/>
    </source>
</evidence>
<dbReference type="GO" id="GO:0015031">
    <property type="term" value="P:protein transport"/>
    <property type="evidence" value="ECO:0007669"/>
    <property type="project" value="UniProtKB-KW"/>
</dbReference>
<keyword evidence="9 14" id="KW-0496">Mitochondrion</keyword>
<keyword evidence="4" id="KW-0479">Metal-binding</keyword>
<comment type="subunit">
    <text evidence="14">Heterohexamer.</text>
</comment>
<evidence type="ECO:0000256" key="3">
    <source>
        <dbReference type="ARBA" id="ARBA00022448"/>
    </source>
</evidence>
<reference evidence="17" key="1">
    <citation type="submission" date="2025-08" db="UniProtKB">
        <authorList>
            <consortium name="RefSeq"/>
        </authorList>
    </citation>
    <scope>IDENTIFICATION</scope>
</reference>
<comment type="function">
    <text evidence="13">Mitochondrial intermembrane chaperone that participates in the import and insertion of multi-pass transmembrane proteins into the mitochondrial inner membrane. May also be required for the transfer of beta-barrel precursors from the TOM complex to the sorting and assembly machinery (SAM complex) of the outer membrane. Acts as a chaperone-like protein that protects the hydrophobic precursors from aggregation and guide them through the mitochondrial intermembrane space.</text>
</comment>
<evidence type="ECO:0000256" key="13">
    <source>
        <dbReference type="ARBA" id="ARBA00025311"/>
    </source>
</evidence>
<dbReference type="STRING" id="121845.A0A1S3D870"/>
<organism evidence="16 17">
    <name type="scientific">Diaphorina citri</name>
    <name type="common">Asian citrus psyllid</name>
    <dbReference type="NCBI Taxonomy" id="121845"/>
    <lineage>
        <taxon>Eukaryota</taxon>
        <taxon>Metazoa</taxon>
        <taxon>Ecdysozoa</taxon>
        <taxon>Arthropoda</taxon>
        <taxon>Hexapoda</taxon>
        <taxon>Insecta</taxon>
        <taxon>Pterygota</taxon>
        <taxon>Neoptera</taxon>
        <taxon>Paraneoptera</taxon>
        <taxon>Hemiptera</taxon>
        <taxon>Sternorrhyncha</taxon>
        <taxon>Psylloidea</taxon>
        <taxon>Psyllidae</taxon>
        <taxon>Diaphorininae</taxon>
        <taxon>Diaphorina</taxon>
    </lineage>
</organism>
<dbReference type="InterPro" id="IPR004217">
    <property type="entry name" value="Tim10-like"/>
</dbReference>
<keyword evidence="11 14" id="KW-1015">Disulfide bond</keyword>
<evidence type="ECO:0000256" key="2">
    <source>
        <dbReference type="ARBA" id="ARBA00006720"/>
    </source>
</evidence>
<dbReference type="RefSeq" id="XP_008476480.1">
    <property type="nucleotide sequence ID" value="XM_008478258.3"/>
</dbReference>
<sequence length="99" mass="11320">MASTLGNMDPASMKIVQDLEIDMMADMFTRLSSACHLKCIPREYREGELNKGEAVCLDRCVAKYLETHEKIGKKLTEMSVQQDPDFLKRVEEQNVKIKP</sequence>
<dbReference type="InterPro" id="IPR035427">
    <property type="entry name" value="Tim10-like_dom_sf"/>
</dbReference>
<accession>A0A1S3D870</accession>
<evidence type="ECO:0000259" key="15">
    <source>
        <dbReference type="Pfam" id="PF02953"/>
    </source>
</evidence>
<dbReference type="OrthoDB" id="274922at2759"/>
<comment type="similarity">
    <text evidence="2 14">Belongs to the small Tim family.</text>
</comment>
<dbReference type="GeneID" id="103513430"/>
<comment type="function">
    <text evidence="14">Mitochondrial intermembrane chaperone that participates in the import and insertion of some multi-pass transmembrane proteins into the mitochondrial inner membrane. Also required for the transfer of beta-barrel precursors from the TOM complex to the sorting and assembly machinery (SAM complex) of the outer membrane. Acts as a chaperone-like protein that protects the hydrophobic precursors from aggregation and guide them through the mitochondrial intermembrane space.</text>
</comment>